<dbReference type="InterPro" id="IPR014729">
    <property type="entry name" value="Rossmann-like_a/b/a_fold"/>
</dbReference>
<dbReference type="NCBIfam" id="TIGR00125">
    <property type="entry name" value="cyt_tran_rel"/>
    <property type="match status" value="1"/>
</dbReference>
<keyword evidence="5" id="KW-0067">ATP-binding</keyword>
<sequence>MNKDNKKALYAGSFNPFHNGHYQILLKALNLFDEVYLLVAQNPNKPKNDIIENINLIKEKTKGLKNLYVLEPYENILTAEVAQKLKITYLIRSARNNLDFQYELELASLNKGFNPTLETIIIIPDEEYVKYSSSQLQKIKEQNV</sequence>
<keyword evidence="4" id="KW-0547">Nucleotide-binding</keyword>
<dbReference type="PANTHER" id="PTHR21342">
    <property type="entry name" value="PHOSPHOPANTETHEINE ADENYLYLTRANSFERASE"/>
    <property type="match status" value="1"/>
</dbReference>
<keyword evidence="1" id="KW-0963">Cytoplasm</keyword>
<evidence type="ECO:0000256" key="5">
    <source>
        <dbReference type="ARBA" id="ARBA00022840"/>
    </source>
</evidence>
<evidence type="ECO:0000256" key="7">
    <source>
        <dbReference type="ARBA" id="ARBA00022993"/>
    </source>
</evidence>
<dbReference type="EMBL" id="LR214972">
    <property type="protein sequence ID" value="VEU63526.1"/>
    <property type="molecule type" value="Genomic_DNA"/>
</dbReference>
<evidence type="ECO:0000256" key="6">
    <source>
        <dbReference type="ARBA" id="ARBA00022842"/>
    </source>
</evidence>
<dbReference type="Gene3D" id="3.40.50.620">
    <property type="entry name" value="HUPs"/>
    <property type="match status" value="1"/>
</dbReference>
<dbReference type="SUPFAM" id="SSF52374">
    <property type="entry name" value="Nucleotidylyl transferase"/>
    <property type="match status" value="1"/>
</dbReference>
<dbReference type="Proteomes" id="UP000289952">
    <property type="component" value="Chromosome"/>
</dbReference>
<dbReference type="GO" id="GO:0015937">
    <property type="term" value="P:coenzyme A biosynthetic process"/>
    <property type="evidence" value="ECO:0007669"/>
    <property type="project" value="UniProtKB-UniRule"/>
</dbReference>
<dbReference type="EC" id="2.7.7.3" evidence="9"/>
<comment type="catalytic activity">
    <reaction evidence="8">
        <text>(R)-4'-phosphopantetheine + ATP + H(+) = 3'-dephospho-CoA + diphosphate</text>
        <dbReference type="Rhea" id="RHEA:19801"/>
        <dbReference type="ChEBI" id="CHEBI:15378"/>
        <dbReference type="ChEBI" id="CHEBI:30616"/>
        <dbReference type="ChEBI" id="CHEBI:33019"/>
        <dbReference type="ChEBI" id="CHEBI:57328"/>
        <dbReference type="ChEBI" id="CHEBI:61723"/>
        <dbReference type="EC" id="2.7.7.3"/>
    </reaction>
</comment>
<dbReference type="InterPro" id="IPR001980">
    <property type="entry name" value="PPAT"/>
</dbReference>
<evidence type="ECO:0000256" key="8">
    <source>
        <dbReference type="ARBA" id="ARBA00029346"/>
    </source>
</evidence>
<dbReference type="Pfam" id="PF01467">
    <property type="entry name" value="CTP_transf_like"/>
    <property type="match status" value="1"/>
</dbReference>
<keyword evidence="3 10" id="KW-0548">Nucleotidyltransferase</keyword>
<keyword evidence="2 10" id="KW-0808">Transferase</keyword>
<evidence type="ECO:0000256" key="3">
    <source>
        <dbReference type="ARBA" id="ARBA00022695"/>
    </source>
</evidence>
<evidence type="ECO:0000256" key="1">
    <source>
        <dbReference type="ARBA" id="ARBA00022490"/>
    </source>
</evidence>
<evidence type="ECO:0000313" key="11">
    <source>
        <dbReference type="Proteomes" id="UP000289952"/>
    </source>
</evidence>
<keyword evidence="6" id="KW-0460">Magnesium</keyword>
<protein>
    <recommendedName>
        <fullName evidence="9">Pantetheine-phosphate adenylyltransferase</fullName>
        <ecNumber evidence="9">2.7.7.3</ecNumber>
    </recommendedName>
</protein>
<gene>
    <name evidence="10" type="primary">coaD_2</name>
    <name evidence="10" type="ORF">NCTC10118_00553</name>
</gene>
<evidence type="ECO:0000313" key="10">
    <source>
        <dbReference type="EMBL" id="VEU63526.1"/>
    </source>
</evidence>
<evidence type="ECO:0000256" key="2">
    <source>
        <dbReference type="ARBA" id="ARBA00022679"/>
    </source>
</evidence>
<dbReference type="OrthoDB" id="9806661at2"/>
<organism evidence="10 11">
    <name type="scientific">Mycoplasmopsis bovirhinis</name>
    <dbReference type="NCBI Taxonomy" id="29553"/>
    <lineage>
        <taxon>Bacteria</taxon>
        <taxon>Bacillati</taxon>
        <taxon>Mycoplasmatota</taxon>
        <taxon>Mycoplasmoidales</taxon>
        <taxon>Metamycoplasmataceae</taxon>
        <taxon>Mycoplasmopsis</taxon>
    </lineage>
</organism>
<dbReference type="GO" id="GO:0005524">
    <property type="term" value="F:ATP binding"/>
    <property type="evidence" value="ECO:0007669"/>
    <property type="project" value="UniProtKB-KW"/>
</dbReference>
<keyword evidence="11" id="KW-1185">Reference proteome</keyword>
<dbReference type="GO" id="GO:0004595">
    <property type="term" value="F:pantetheine-phosphate adenylyltransferase activity"/>
    <property type="evidence" value="ECO:0007669"/>
    <property type="project" value="UniProtKB-UniRule"/>
</dbReference>
<proteinExistence type="predicted"/>
<dbReference type="NCBIfam" id="TIGR01510">
    <property type="entry name" value="coaD_prev_kdtB"/>
    <property type="match status" value="1"/>
</dbReference>
<name>A0A224ARR4_9BACT</name>
<dbReference type="AlphaFoldDB" id="A0A224ARR4"/>
<dbReference type="InterPro" id="IPR004821">
    <property type="entry name" value="Cyt_trans-like"/>
</dbReference>
<dbReference type="PRINTS" id="PR01020">
    <property type="entry name" value="LPSBIOSNTHSS"/>
</dbReference>
<dbReference type="PANTHER" id="PTHR21342:SF1">
    <property type="entry name" value="PHOSPHOPANTETHEINE ADENYLYLTRANSFERASE"/>
    <property type="match status" value="1"/>
</dbReference>
<accession>A0A224ARR4</accession>
<evidence type="ECO:0000256" key="4">
    <source>
        <dbReference type="ARBA" id="ARBA00022741"/>
    </source>
</evidence>
<dbReference type="RefSeq" id="WP_120160402.1">
    <property type="nucleotide sequence ID" value="NZ_AP018135.1"/>
</dbReference>
<keyword evidence="7" id="KW-0173">Coenzyme A biosynthesis</keyword>
<reference evidence="10 11" key="1">
    <citation type="submission" date="2019-01" db="EMBL/GenBank/DDBJ databases">
        <authorList>
            <consortium name="Pathogen Informatics"/>
        </authorList>
    </citation>
    <scope>NUCLEOTIDE SEQUENCE [LARGE SCALE GENOMIC DNA]</scope>
    <source>
        <strain evidence="10 11">NCTC10118</strain>
    </source>
</reference>
<evidence type="ECO:0000256" key="9">
    <source>
        <dbReference type="NCBIfam" id="TIGR01510"/>
    </source>
</evidence>